<dbReference type="InterPro" id="IPR054477">
    <property type="entry name" value="LTN1_E3_ligase_6th"/>
</dbReference>
<keyword evidence="19" id="KW-1185">Reference proteome</keyword>
<dbReference type="Pfam" id="PF23009">
    <property type="entry name" value="UBC_like"/>
    <property type="match status" value="1"/>
</dbReference>
<comment type="subcellular location">
    <subcellularLocation>
        <location evidence="2">Cytoplasm</location>
        <location evidence="2">Cytosol</location>
    </subcellularLocation>
</comment>
<evidence type="ECO:0000256" key="9">
    <source>
        <dbReference type="ARBA" id="ARBA00022723"/>
    </source>
</evidence>
<feature type="region of interest" description="Disordered" evidence="16">
    <location>
        <begin position="1"/>
        <end position="27"/>
    </location>
</feature>
<evidence type="ECO:0000256" key="7">
    <source>
        <dbReference type="ARBA" id="ARBA00022490"/>
    </source>
</evidence>
<keyword evidence="11 14" id="KW-0863">Zinc-finger</keyword>
<dbReference type="InterPro" id="IPR054478">
    <property type="entry name" value="LTN1_UBC"/>
</dbReference>
<evidence type="ECO:0000256" key="13">
    <source>
        <dbReference type="ARBA" id="ARBA00022833"/>
    </source>
</evidence>
<dbReference type="InterPro" id="IPR054476">
    <property type="entry name" value="Ltn1_N"/>
</dbReference>
<reference evidence="18 19" key="1">
    <citation type="submission" date="2018-06" db="EMBL/GenBank/DDBJ databases">
        <title>Complete Genomes of Monosporascus.</title>
        <authorList>
            <person name="Robinson A.J."/>
            <person name="Natvig D.O."/>
        </authorList>
    </citation>
    <scope>NUCLEOTIDE SEQUENCE [LARGE SCALE GENOMIC DNA]</scope>
    <source>
        <strain evidence="18 19">CBS 609.92</strain>
    </source>
</reference>
<dbReference type="PANTHER" id="PTHR12389:SF0">
    <property type="entry name" value="E3 UBIQUITIN-PROTEIN LIGASE LISTERIN"/>
    <property type="match status" value="1"/>
</dbReference>
<evidence type="ECO:0000313" key="19">
    <source>
        <dbReference type="Proteomes" id="UP000294003"/>
    </source>
</evidence>
<dbReference type="PANTHER" id="PTHR12389">
    <property type="entry name" value="ZINC FINGER PROTEIN 294"/>
    <property type="match status" value="1"/>
</dbReference>
<dbReference type="EC" id="2.3.2.27" evidence="5 15"/>
<dbReference type="EMBL" id="QJNS01000138">
    <property type="protein sequence ID" value="RYO85381.1"/>
    <property type="molecule type" value="Genomic_DNA"/>
</dbReference>
<comment type="pathway">
    <text evidence="3 15">Protein modification; protein ubiquitination.</text>
</comment>
<comment type="caution">
    <text evidence="18">The sequence shown here is derived from an EMBL/GenBank/DDBJ whole genome shotgun (WGS) entry which is preliminary data.</text>
</comment>
<name>A0ABY0H8P3_9PEZI</name>
<evidence type="ECO:0000256" key="12">
    <source>
        <dbReference type="ARBA" id="ARBA00022786"/>
    </source>
</evidence>
<keyword evidence="12 15" id="KW-0833">Ubl conjugation pathway</keyword>
<evidence type="ECO:0000256" key="1">
    <source>
        <dbReference type="ARBA" id="ARBA00000900"/>
    </source>
</evidence>
<evidence type="ECO:0000256" key="16">
    <source>
        <dbReference type="SAM" id="MobiDB-lite"/>
    </source>
</evidence>
<sequence>MSRKPGKSRATGGKTFTSFGASGFGGFSSSSGSNLSYLAEPPDYSSISDAHVVVSLKNLQKKDATTKAKALEELVTYVQAHPYEQDGGAEEPILDAWAQLYPRISIDNSRRVRELSHTLQFELMKSTRKRMEKRLLKVVGSWLSGTFDRDRVVSRVASEGLSSFLATEDKVVQFWRRCQQQILEYASDAIKESPDTLSDERTTNADDAEAKYHRVLANSLALVLNLLQKLDSSDLDKCMDSYDQFFEDNKVWESVTSNDVLVRRLSCQLLSISLEKRTARVSADLSRISKAFIAEGLKSNHVGSAAEYVSTLTRLTTQFPSVWTSEYPGKRSPASRLRSFLEKGSQGSSLSYWSSVTQLLDAVPVEMLPENSDGASDFLRSMRSGVTSRDEPRNAALEAWTSYLNAVKAFLGRLQSEDARVQLVREHLFPLTAHYLHPAQETSTWVSGGQIPILIKAYTSATTLPLADVADAAKAEWNRLKNEFQERIRNSLPEASKEHEKSQKSIADEGDRWFTLTGTILDAHQKTVGTDRPIPDIPVQPSFELLRNAFVLLENRNWKPFGAAATIESAFKRAPTLLNHSEDGTAKILNQLEKSLSEYREGFLKSPAAPHIFSSITLLGEIPEQRSHYEKIWKANMAGLSEFSESPDTLPALTRLLSSKHASPLAQQEPGLQRELIKKCLMCAVGSLESGWGLFDAIIAFDTLTEAAAKRLVKELAARVVNSLEQPIPGVVRGLQIIARKRPELLPQDDDTHMSLMTNLLSLSERSDADADIAALRSLIEKPADGGSRISALIQQNINSAASSSLGIDTLVYQAMQVYNSVDKTVDEANRTISLAALLPDANVWKSELGRLLEETPDPSLALTSLLGGAYFLPTTTSMTGDITARRDRTGCSIPGRMATYTTKLLSSGFDIRDLSPSIQVDIITCLGLTTELATDQLTVLSSGKIWKSLSAAGSLAEAEDMISTSRRLVVKLTENAHNWRDGSDTPQSQLIHASVQQLIGQATSLTPMGLYSARFLSELLQSLTEAHGFPSGGEKWLTSLDVLKSSCSTVFPAVAILSGLGQAVSSSKAVNNLCNRLVSDVAGAKLNQEETLITLVLLNACMQIYDIGELPVANSRLVFAVKQLTSWLETPEDLDYRFAAEVCRALQRLLPCIKDVYGSYWELTVDFCTYLWTKQIAQAVECRLPEIHASLRLITILQSLEDPNDDLVDVLQSTAEKRSAALIELLKLPRGKETQALNIVDGIICRQIDKLPLDHIKDISDLYGLVASDSLAIQTAAFTVLHKALPAAQEQLSVDTLLDKKDAQLPDELLSLLLDAPTLDAYPDDMLAQFPAPVRSYLLSWHLVFDAFRAASFKVRSDYAENLKTGNYIGPLMEFTFDVLGHSAAHALNLDKANFTEDHIREYDLRLAEAEPEERNMQWLLIHLFYLVLKYVPGLFKAWFIDCRSKQTKIAAQGWMVRYFSPIIIADALDEVADWAASQEAPADDDEKELTVKVSRAAREVTAGYEVDELQAAISIRVPPEYPLEGVSVTGVNRVAVNEKKWQSWIMTTQGVITFSGGSIIDGLTTFRRNVVGAMKGQTECAICYSIISSDRRMPDKRCGTCKNLFHRTCLYKWFQSSNQNTCPLCRNPIDYLGADTRARRGGGGA</sequence>
<evidence type="ECO:0000256" key="15">
    <source>
        <dbReference type="RuleBase" id="RU367090"/>
    </source>
</evidence>
<evidence type="ECO:0000259" key="17">
    <source>
        <dbReference type="PROSITE" id="PS50089"/>
    </source>
</evidence>
<dbReference type="Proteomes" id="UP000294003">
    <property type="component" value="Unassembled WGS sequence"/>
</dbReference>
<dbReference type="PROSITE" id="PS50089">
    <property type="entry name" value="ZF_RING_2"/>
    <property type="match status" value="1"/>
</dbReference>
<evidence type="ECO:0000256" key="8">
    <source>
        <dbReference type="ARBA" id="ARBA00022679"/>
    </source>
</evidence>
<keyword evidence="10" id="KW-0677">Repeat</keyword>
<dbReference type="Pfam" id="PF22999">
    <property type="entry name" value="LTN1_E3_ligase_6th"/>
    <property type="match status" value="1"/>
</dbReference>
<comment type="function">
    <text evidence="15">E3 ubiquitin-protein ligase. Component of the ribosome quality control complex (RQC), a ribosome-associated complex that mediates ubiquitination and extraction of incompletely synthesized nascent chains for proteasomal degradation.</text>
</comment>
<evidence type="ECO:0000256" key="14">
    <source>
        <dbReference type="PROSITE-ProRule" id="PRU00175"/>
    </source>
</evidence>
<evidence type="ECO:0000256" key="3">
    <source>
        <dbReference type="ARBA" id="ARBA00004906"/>
    </source>
</evidence>
<evidence type="ECO:0000256" key="10">
    <source>
        <dbReference type="ARBA" id="ARBA00022737"/>
    </source>
</evidence>
<feature type="compositionally biased region" description="Low complexity" evidence="16">
    <location>
        <begin position="11"/>
        <end position="27"/>
    </location>
</feature>
<dbReference type="CDD" id="cd16491">
    <property type="entry name" value="RING-CH-C4HC3_LTN1"/>
    <property type="match status" value="1"/>
</dbReference>
<dbReference type="SUPFAM" id="SSF57850">
    <property type="entry name" value="RING/U-box"/>
    <property type="match status" value="1"/>
</dbReference>
<dbReference type="SUPFAM" id="SSF48371">
    <property type="entry name" value="ARM repeat"/>
    <property type="match status" value="1"/>
</dbReference>
<dbReference type="InterPro" id="IPR057030">
    <property type="entry name" value="TPR_Rkr-1"/>
</dbReference>
<keyword evidence="8 15" id="KW-0808">Transferase</keyword>
<dbReference type="SMART" id="SM01197">
    <property type="entry name" value="FANCL_C"/>
    <property type="match status" value="1"/>
</dbReference>
<dbReference type="SMART" id="SM00184">
    <property type="entry name" value="RING"/>
    <property type="match status" value="1"/>
</dbReference>
<evidence type="ECO:0000313" key="18">
    <source>
        <dbReference type="EMBL" id="RYO85381.1"/>
    </source>
</evidence>
<dbReference type="SMART" id="SM00744">
    <property type="entry name" value="RINGv"/>
    <property type="match status" value="1"/>
</dbReference>
<dbReference type="InterPro" id="IPR011016">
    <property type="entry name" value="Znf_RING-CH"/>
</dbReference>
<comment type="subunit">
    <text evidence="15">Component of the ribosome quality control complex (RQC).</text>
</comment>
<protein>
    <recommendedName>
        <fullName evidence="6 15">E3 ubiquitin-protein ligase listerin</fullName>
        <ecNumber evidence="5 15">2.3.2.27</ecNumber>
    </recommendedName>
    <alternativeName>
        <fullName evidence="15">RING-type E3 ubiquitin transferase listerin</fullName>
    </alternativeName>
</protein>
<dbReference type="InterPro" id="IPR039804">
    <property type="entry name" value="RING-CH-C4HC3_LTN1"/>
</dbReference>
<comment type="catalytic activity">
    <reaction evidence="1 15">
        <text>S-ubiquitinyl-[E2 ubiquitin-conjugating enzyme]-L-cysteine + [acceptor protein]-L-lysine = [E2 ubiquitin-conjugating enzyme]-L-cysteine + N(6)-ubiquitinyl-[acceptor protein]-L-lysine.</text>
        <dbReference type="EC" id="2.3.2.27"/>
    </reaction>
</comment>
<gene>
    <name evidence="18" type="ORF">DL762_005219</name>
</gene>
<keyword evidence="7" id="KW-0963">Cytoplasm</keyword>
<keyword evidence="9 15" id="KW-0479">Metal-binding</keyword>
<proteinExistence type="inferred from homology"/>
<keyword evidence="13 15" id="KW-0862">Zinc</keyword>
<evidence type="ECO:0000256" key="2">
    <source>
        <dbReference type="ARBA" id="ARBA00004514"/>
    </source>
</evidence>
<accession>A0ABY0H8P3</accession>
<dbReference type="InterPro" id="IPR039795">
    <property type="entry name" value="LTN1/Rkr1"/>
</dbReference>
<feature type="domain" description="RING-type" evidence="17">
    <location>
        <begin position="1582"/>
        <end position="1628"/>
    </location>
</feature>
<dbReference type="InterPro" id="IPR013083">
    <property type="entry name" value="Znf_RING/FYVE/PHD"/>
</dbReference>
<dbReference type="InterPro" id="IPR001841">
    <property type="entry name" value="Znf_RING"/>
</dbReference>
<evidence type="ECO:0000256" key="4">
    <source>
        <dbReference type="ARBA" id="ARBA00007997"/>
    </source>
</evidence>
<dbReference type="InterPro" id="IPR016024">
    <property type="entry name" value="ARM-type_fold"/>
</dbReference>
<evidence type="ECO:0000256" key="6">
    <source>
        <dbReference type="ARBA" id="ARBA00017157"/>
    </source>
</evidence>
<organism evidence="18 19">
    <name type="scientific">Monosporascus cannonballus</name>
    <dbReference type="NCBI Taxonomy" id="155416"/>
    <lineage>
        <taxon>Eukaryota</taxon>
        <taxon>Fungi</taxon>
        <taxon>Dikarya</taxon>
        <taxon>Ascomycota</taxon>
        <taxon>Pezizomycotina</taxon>
        <taxon>Sordariomycetes</taxon>
        <taxon>Xylariomycetidae</taxon>
        <taxon>Xylariales</taxon>
        <taxon>Xylariales incertae sedis</taxon>
        <taxon>Monosporascus</taxon>
    </lineage>
</organism>
<comment type="similarity">
    <text evidence="4 15">Belongs to the LTN1 family.</text>
</comment>
<dbReference type="Gene3D" id="3.30.40.10">
    <property type="entry name" value="Zinc/RING finger domain, C3HC4 (zinc finger)"/>
    <property type="match status" value="1"/>
</dbReference>
<evidence type="ECO:0000256" key="11">
    <source>
        <dbReference type="ARBA" id="ARBA00022771"/>
    </source>
</evidence>
<dbReference type="Pfam" id="PF13639">
    <property type="entry name" value="zf-RING_2"/>
    <property type="match status" value="1"/>
</dbReference>
<evidence type="ECO:0000256" key="5">
    <source>
        <dbReference type="ARBA" id="ARBA00012483"/>
    </source>
</evidence>
<dbReference type="Pfam" id="PF22958">
    <property type="entry name" value="Ltn1_1st"/>
    <property type="match status" value="1"/>
</dbReference>
<dbReference type="Pfam" id="PF23280">
    <property type="entry name" value="TPR_26"/>
    <property type="match status" value="1"/>
</dbReference>